<dbReference type="SUPFAM" id="SSF54373">
    <property type="entry name" value="FAD-linked reductases, C-terminal domain"/>
    <property type="match status" value="1"/>
</dbReference>
<dbReference type="Gene3D" id="3.50.50.60">
    <property type="entry name" value="FAD/NAD(P)-binding domain"/>
    <property type="match status" value="2"/>
</dbReference>
<dbReference type="GeneID" id="58226940"/>
<dbReference type="Pfam" id="PF01266">
    <property type="entry name" value="DAO"/>
    <property type="match status" value="1"/>
</dbReference>
<dbReference type="GO" id="GO:0005737">
    <property type="term" value="C:cytoplasm"/>
    <property type="evidence" value="ECO:0007669"/>
    <property type="project" value="TreeGrafter"/>
</dbReference>
<comment type="caution">
    <text evidence="3">The sequence shown here is derived from an EMBL/GenBank/DDBJ whole genome shotgun (WGS) entry which is preliminary data.</text>
</comment>
<feature type="domain" description="FAD dependent oxidoreductase" evidence="2">
    <location>
        <begin position="13"/>
        <end position="401"/>
    </location>
</feature>
<proteinExistence type="predicted"/>
<dbReference type="PANTHER" id="PTHR13847">
    <property type="entry name" value="SARCOSINE DEHYDROGENASE-RELATED"/>
    <property type="match status" value="1"/>
</dbReference>
<gene>
    <name evidence="3" type="ORF">TW72_00365</name>
</gene>
<organism evidence="3 4">
    <name type="scientific">Pseudoalteromonas ruthenica</name>
    <dbReference type="NCBI Taxonomy" id="151081"/>
    <lineage>
        <taxon>Bacteria</taxon>
        <taxon>Pseudomonadati</taxon>
        <taxon>Pseudomonadota</taxon>
        <taxon>Gammaproteobacteria</taxon>
        <taxon>Alteromonadales</taxon>
        <taxon>Pseudoalteromonadaceae</taxon>
        <taxon>Pseudoalteromonas</taxon>
    </lineage>
</organism>
<dbReference type="PANTHER" id="PTHR13847:SF289">
    <property type="entry name" value="GLYCINE OXIDASE"/>
    <property type="match status" value="1"/>
</dbReference>
<evidence type="ECO:0000313" key="4">
    <source>
        <dbReference type="Proteomes" id="UP000033664"/>
    </source>
</evidence>
<dbReference type="EMBL" id="JXXZ01000001">
    <property type="protein sequence ID" value="KJZ02176.1"/>
    <property type="molecule type" value="Genomic_DNA"/>
</dbReference>
<dbReference type="AlphaFoldDB" id="A0A0F4PSK4"/>
<dbReference type="eggNOG" id="COG0665">
    <property type="taxonomic scope" value="Bacteria"/>
</dbReference>
<dbReference type="RefSeq" id="WP_045978927.1">
    <property type="nucleotide sequence ID" value="NZ_JXXY01000005.1"/>
</dbReference>
<dbReference type="InterPro" id="IPR036188">
    <property type="entry name" value="FAD/NAD-bd_sf"/>
</dbReference>
<dbReference type="Gene3D" id="3.30.9.10">
    <property type="entry name" value="D-Amino Acid Oxidase, subunit A, domain 2"/>
    <property type="match status" value="1"/>
</dbReference>
<name>A0A0F4PSK4_9GAMM</name>
<reference evidence="3 4" key="1">
    <citation type="journal article" date="2015" name="BMC Genomics">
        <title>Genome mining reveals unlocked bioactive potential of marine Gram-negative bacteria.</title>
        <authorList>
            <person name="Machado H."/>
            <person name="Sonnenschein E.C."/>
            <person name="Melchiorsen J."/>
            <person name="Gram L."/>
        </authorList>
    </citation>
    <scope>NUCLEOTIDE SEQUENCE [LARGE SCALE GENOMIC DNA]</scope>
    <source>
        <strain evidence="3 4">S3137</strain>
    </source>
</reference>
<keyword evidence="1" id="KW-0560">Oxidoreductase</keyword>
<keyword evidence="4" id="KW-1185">Reference proteome</keyword>
<dbReference type="OrthoDB" id="9805337at2"/>
<evidence type="ECO:0000313" key="3">
    <source>
        <dbReference type="EMBL" id="KJZ02176.1"/>
    </source>
</evidence>
<dbReference type="GO" id="GO:0016491">
    <property type="term" value="F:oxidoreductase activity"/>
    <property type="evidence" value="ECO:0007669"/>
    <property type="project" value="UniProtKB-KW"/>
</dbReference>
<evidence type="ECO:0000256" key="1">
    <source>
        <dbReference type="ARBA" id="ARBA00023002"/>
    </source>
</evidence>
<sequence length="427" mass="46678">MQSQAQHHAANNHVAVLGAGVIGLSCAYQLQRQGYQVTLYDPEPPGSQCSFGNAGHFATEQVFPMACSSLLPKLPKMLLSQRSALRIAPTYLPQLLPWLARFGANMMPHRYRRHTEVLSTLNSHALGAWQRLLANDYHQYVQHQGSLLTFESTTTNKIKAVAAQYSHQGVEVSILKRAQVKELEPALTAHIDGALYFEAVGHSTDPGALSQYLFSQFCALGGHYRAEKVTSLTCAHSHCRVSTATSRELYRKAVVCTGAWSKVLCQQLGYALPLEAERGYHYQLSEHLGLKRPVASFERQFIMTPMSAGLRLAGTVEFAGLQAPANMTRAHALLAHARELLPQLGTEFDEQACWQGARPSLPDSLPVIGAAPRHPSLLLALGHQHLGLTQAAITSELIAALINQQPTAMNIDALSIARFQGNRSKAL</sequence>
<dbReference type="PATRIC" id="fig|151081.8.peg.1253"/>
<accession>A0A0F4PSK4</accession>
<dbReference type="Proteomes" id="UP000033664">
    <property type="component" value="Unassembled WGS sequence"/>
</dbReference>
<evidence type="ECO:0000259" key="2">
    <source>
        <dbReference type="Pfam" id="PF01266"/>
    </source>
</evidence>
<dbReference type="SUPFAM" id="SSF51905">
    <property type="entry name" value="FAD/NAD(P)-binding domain"/>
    <property type="match status" value="1"/>
</dbReference>
<dbReference type="InterPro" id="IPR006076">
    <property type="entry name" value="FAD-dep_OxRdtase"/>
</dbReference>
<protein>
    <recommendedName>
        <fullName evidence="2">FAD dependent oxidoreductase domain-containing protein</fullName>
    </recommendedName>
</protein>